<feature type="region of interest" description="Disordered" evidence="1">
    <location>
        <begin position="21"/>
        <end position="58"/>
    </location>
</feature>
<dbReference type="AlphaFoldDB" id="V6KTR2"/>
<sequence>MAGLRLWGPRCAVAVAGEDEQVGSFGRSDDLPLDTTGPLQAGAGASEASFGGHEELPG</sequence>
<accession>V6KTR2</accession>
<comment type="caution">
    <text evidence="2">The sequence shown here is derived from an EMBL/GenBank/DDBJ whole genome shotgun (WGS) entry which is preliminary data.</text>
</comment>
<dbReference type="PATRIC" id="fig|1352936.5.peg.1902"/>
<evidence type="ECO:0000256" key="1">
    <source>
        <dbReference type="SAM" id="MobiDB-lite"/>
    </source>
</evidence>
<feature type="compositionally biased region" description="Low complexity" evidence="1">
    <location>
        <begin position="41"/>
        <end position="51"/>
    </location>
</feature>
<gene>
    <name evidence="2" type="ORF">M878_08905</name>
</gene>
<dbReference type="EMBL" id="AWQX01000069">
    <property type="protein sequence ID" value="EST34781.1"/>
    <property type="molecule type" value="Genomic_DNA"/>
</dbReference>
<protein>
    <submittedName>
        <fullName evidence="2">Uncharacterized protein</fullName>
    </submittedName>
</protein>
<evidence type="ECO:0000313" key="3">
    <source>
        <dbReference type="Proteomes" id="UP000017984"/>
    </source>
</evidence>
<dbReference type="Proteomes" id="UP000017984">
    <property type="component" value="Chromosome"/>
</dbReference>
<proteinExistence type="predicted"/>
<name>V6KTR2_STRRC</name>
<reference evidence="2 3" key="1">
    <citation type="journal article" date="2014" name="Genome Announc.">
        <title>Draft Genome Sequence of Streptomyces roseochromogenes subsp. oscitans DS 12.976, Producer of the Aminocoumarin Antibiotic Clorobiocin.</title>
        <authorList>
            <person name="Ruckert C."/>
            <person name="Kalinowski J."/>
            <person name="Heide L."/>
            <person name="Apel A.K."/>
        </authorList>
    </citation>
    <scope>NUCLEOTIDE SEQUENCE [LARGE SCALE GENOMIC DNA]</scope>
    <source>
        <strain evidence="2 3">DS 12.976</strain>
    </source>
</reference>
<organism evidence="2 3">
    <name type="scientific">Streptomyces roseochromogenus subsp. oscitans DS 12.976</name>
    <dbReference type="NCBI Taxonomy" id="1352936"/>
    <lineage>
        <taxon>Bacteria</taxon>
        <taxon>Bacillati</taxon>
        <taxon>Actinomycetota</taxon>
        <taxon>Actinomycetes</taxon>
        <taxon>Kitasatosporales</taxon>
        <taxon>Streptomycetaceae</taxon>
        <taxon>Streptomyces</taxon>
    </lineage>
</organism>
<keyword evidence="3" id="KW-1185">Reference proteome</keyword>
<dbReference type="HOGENOM" id="CLU_2977459_0_0_11"/>
<evidence type="ECO:0000313" key="2">
    <source>
        <dbReference type="EMBL" id="EST34781.1"/>
    </source>
</evidence>